<accession>A0A348AFN3</accession>
<dbReference type="RefSeq" id="WP_158618613.1">
    <property type="nucleotide sequence ID" value="NZ_AP018449.1"/>
</dbReference>
<evidence type="ECO:0000313" key="2">
    <source>
        <dbReference type="Proteomes" id="UP000276437"/>
    </source>
</evidence>
<keyword evidence="2" id="KW-1185">Reference proteome</keyword>
<proteinExistence type="predicted"/>
<dbReference type="EMBL" id="AP018449">
    <property type="protein sequence ID" value="BBB89881.1"/>
    <property type="molecule type" value="Genomic_DNA"/>
</dbReference>
<gene>
    <name evidence="1" type="ORF">MAMMFC1_00521</name>
</gene>
<organism evidence="1 2">
    <name type="scientific">Methylomusa anaerophila</name>
    <dbReference type="NCBI Taxonomy" id="1930071"/>
    <lineage>
        <taxon>Bacteria</taxon>
        <taxon>Bacillati</taxon>
        <taxon>Bacillota</taxon>
        <taxon>Negativicutes</taxon>
        <taxon>Selenomonadales</taxon>
        <taxon>Sporomusaceae</taxon>
        <taxon>Methylomusa</taxon>
    </lineage>
</organism>
<reference evidence="1 2" key="1">
    <citation type="journal article" date="2018" name="Int. J. Syst. Evol. Microbiol.">
        <title>Methylomusa anaerophila gen. nov., sp. nov., an anaerobic methanol-utilizing bacterium isolated from a microbial fuel cell.</title>
        <authorList>
            <person name="Amano N."/>
            <person name="Yamamuro A."/>
            <person name="Miyahara M."/>
            <person name="Kouzuma A."/>
            <person name="Abe T."/>
            <person name="Watanabe K."/>
        </authorList>
    </citation>
    <scope>NUCLEOTIDE SEQUENCE [LARGE SCALE GENOMIC DNA]</scope>
    <source>
        <strain evidence="1 2">MMFC1</strain>
    </source>
</reference>
<protein>
    <submittedName>
        <fullName evidence="1">Uncharacterized protein</fullName>
    </submittedName>
</protein>
<dbReference type="AlphaFoldDB" id="A0A348AFN3"/>
<dbReference type="KEGG" id="mana:MAMMFC1_00521"/>
<dbReference type="Proteomes" id="UP000276437">
    <property type="component" value="Chromosome"/>
</dbReference>
<evidence type="ECO:0000313" key="1">
    <source>
        <dbReference type="EMBL" id="BBB89881.1"/>
    </source>
</evidence>
<name>A0A348AFN3_9FIRM</name>
<sequence length="57" mass="6256">MIARLPFGVNGQTPHKPAMGLVLFVFVLIIPGQGYKLAHELPSLKNIKGEANQMLKK</sequence>